<dbReference type="RefSeq" id="WP_089968701.1">
    <property type="nucleotide sequence ID" value="NZ_FNJM01000004.1"/>
</dbReference>
<dbReference type="PROSITE" id="PS51257">
    <property type="entry name" value="PROKAR_LIPOPROTEIN"/>
    <property type="match status" value="1"/>
</dbReference>
<sequence>MKKIIVLLITIGLASNMMVGCKNKELKAKSDVKVKNLEFNFEVDPETFEITTESNGVKENAAQPLEKREVSNLKKSKEEVTWTYPNDNIDVKVQKKDNYLDVKIKSNTKEESEFSWPKVNAESYMLPINEGKYIPSDDEYWKEHLTGSEYNVIESFSMQFFALNKKAYSIMYIIDNPFNNKIKFEVKDRISLGFIHEYPSINKNKEYGFKIYLTENNPVDIAKTYKNYVVEKGDFKTLEEKEKDNKDISKLYGAPYMYFWDRSIISEENINWDLLRKNLSPKLKERIKELLKTKVEGGEEFVQAFDDVTTLEFADKYTKSLIVRSINSIGLLKELYSPDVFKNIDKETNNILSKGIDNLNKMELIQLNKRLLKSELGDIAEPIENWGNSKTTDVLEDINKSGIEKMWIGLDDWNEGFIKPELVEKANELGYLIGTYDSYHSIHKPGEEGWETATFKDKSLYENATVINKDGKINVGFQGKGRKLNPTLSLSSVKERVTGILDTGVKFNSWFIDCDATGEIADDYSPKHTTTQEEDLKARLERMEYIRDEKNMVIGSEGGNDFASKTIAFAHGIETPAFSWIDPDMNKNKESEYYVGRYYSAKGGVPEVFAKQIPVKDKYKRIFMDSTYTIPLYKLVYNDSVITAYHWLWGTFKVEDEVKNRMMYEVLYNVPPLYHIDKNEWEKHKEEMISHTKVWSDFSKKAITKEMTDFEILSEDRLVQMTKYGDDLKVIANFSDKSVNIEGNEIKGKSLIIFDGNNKTIYTP</sequence>
<dbReference type="Proteomes" id="UP000198597">
    <property type="component" value="Unassembled WGS sequence"/>
</dbReference>
<reference evidence="1 2" key="1">
    <citation type="submission" date="2016-10" db="EMBL/GenBank/DDBJ databases">
        <authorList>
            <person name="de Groot N.N."/>
        </authorList>
    </citation>
    <scope>NUCLEOTIDE SEQUENCE [LARGE SCALE GENOMIC DNA]</scope>
    <source>
        <strain evidence="1 2">DSM 12272</strain>
    </source>
</reference>
<dbReference type="STRING" id="94869.SAMN04488529_104153"/>
<name>A0A1H0S424_9CLOT</name>
<evidence type="ECO:0000313" key="1">
    <source>
        <dbReference type="EMBL" id="SDP36434.1"/>
    </source>
</evidence>
<keyword evidence="1" id="KW-0378">Hydrolase</keyword>
<gene>
    <name evidence="1" type="ORF">SAMN04488529_104153</name>
</gene>
<accession>A0A1H0S424</accession>
<dbReference type="EMBL" id="FNJM01000004">
    <property type="protein sequence ID" value="SDP36434.1"/>
    <property type="molecule type" value="Genomic_DNA"/>
</dbReference>
<dbReference type="GO" id="GO:0016787">
    <property type="term" value="F:hydrolase activity"/>
    <property type="evidence" value="ECO:0007669"/>
    <property type="project" value="UniProtKB-KW"/>
</dbReference>
<dbReference type="Pfam" id="PF11308">
    <property type="entry name" value="Glyco_hydro_129"/>
    <property type="match status" value="1"/>
</dbReference>
<dbReference type="InterPro" id="IPR021459">
    <property type="entry name" value="GH101-related"/>
</dbReference>
<protein>
    <submittedName>
        <fullName evidence="1">Glycosyl hydrolases related to GH101 family, GHL1-GHL3</fullName>
    </submittedName>
</protein>
<dbReference type="AlphaFoldDB" id="A0A1H0S424"/>
<keyword evidence="2" id="KW-1185">Reference proteome</keyword>
<evidence type="ECO:0000313" key="2">
    <source>
        <dbReference type="Proteomes" id="UP000198597"/>
    </source>
</evidence>
<organism evidence="1 2">
    <name type="scientific">Clostridium gasigenes</name>
    <dbReference type="NCBI Taxonomy" id="94869"/>
    <lineage>
        <taxon>Bacteria</taxon>
        <taxon>Bacillati</taxon>
        <taxon>Bacillota</taxon>
        <taxon>Clostridia</taxon>
        <taxon>Eubacteriales</taxon>
        <taxon>Clostridiaceae</taxon>
        <taxon>Clostridium</taxon>
    </lineage>
</organism>
<proteinExistence type="predicted"/>
<dbReference type="OrthoDB" id="2496946at2"/>